<gene>
    <name evidence="2" type="ORF">ARMOST_01397</name>
</gene>
<reference evidence="3" key="1">
    <citation type="journal article" date="2017" name="Nat. Ecol. Evol.">
        <title>Genome expansion and lineage-specific genetic innovations in the forest pathogenic fungi Armillaria.</title>
        <authorList>
            <person name="Sipos G."/>
            <person name="Prasanna A.N."/>
            <person name="Walter M.C."/>
            <person name="O'Connor E."/>
            <person name="Balint B."/>
            <person name="Krizsan K."/>
            <person name="Kiss B."/>
            <person name="Hess J."/>
            <person name="Varga T."/>
            <person name="Slot J."/>
            <person name="Riley R."/>
            <person name="Boka B."/>
            <person name="Rigling D."/>
            <person name="Barry K."/>
            <person name="Lee J."/>
            <person name="Mihaltcheva S."/>
            <person name="LaButti K."/>
            <person name="Lipzen A."/>
            <person name="Waldron R."/>
            <person name="Moloney N.M."/>
            <person name="Sperisen C."/>
            <person name="Kredics L."/>
            <person name="Vagvoelgyi C."/>
            <person name="Patrignani A."/>
            <person name="Fitzpatrick D."/>
            <person name="Nagy I."/>
            <person name="Doyle S."/>
            <person name="Anderson J.B."/>
            <person name="Grigoriev I.V."/>
            <person name="Gueldener U."/>
            <person name="Muensterkoetter M."/>
            <person name="Nagy L.G."/>
        </authorList>
    </citation>
    <scope>NUCLEOTIDE SEQUENCE [LARGE SCALE GENOMIC DNA]</scope>
    <source>
        <strain evidence="3">C18/9</strain>
    </source>
</reference>
<evidence type="ECO:0000313" key="2">
    <source>
        <dbReference type="EMBL" id="SJK98137.1"/>
    </source>
</evidence>
<dbReference type="Proteomes" id="UP000219338">
    <property type="component" value="Unassembled WGS sequence"/>
</dbReference>
<dbReference type="EMBL" id="FUEG01000001">
    <property type="protein sequence ID" value="SJK98137.1"/>
    <property type="molecule type" value="Genomic_DNA"/>
</dbReference>
<feature type="transmembrane region" description="Helical" evidence="1">
    <location>
        <begin position="6"/>
        <end position="29"/>
    </location>
</feature>
<evidence type="ECO:0000313" key="3">
    <source>
        <dbReference type="Proteomes" id="UP000219338"/>
    </source>
</evidence>
<feature type="transmembrane region" description="Helical" evidence="1">
    <location>
        <begin position="100"/>
        <end position="124"/>
    </location>
</feature>
<keyword evidence="1" id="KW-0812">Transmembrane</keyword>
<dbReference type="OMA" id="AWALEMI"/>
<protein>
    <submittedName>
        <fullName evidence="2">Uncharacterized protein</fullName>
    </submittedName>
</protein>
<keyword evidence="3" id="KW-1185">Reference proteome</keyword>
<keyword evidence="1" id="KW-1133">Transmembrane helix</keyword>
<evidence type="ECO:0000256" key="1">
    <source>
        <dbReference type="SAM" id="Phobius"/>
    </source>
</evidence>
<proteinExistence type="predicted"/>
<dbReference type="AlphaFoldDB" id="A0A284QNU7"/>
<organism evidence="2 3">
    <name type="scientific">Armillaria ostoyae</name>
    <name type="common">Armillaria root rot fungus</name>
    <dbReference type="NCBI Taxonomy" id="47428"/>
    <lineage>
        <taxon>Eukaryota</taxon>
        <taxon>Fungi</taxon>
        <taxon>Dikarya</taxon>
        <taxon>Basidiomycota</taxon>
        <taxon>Agaricomycotina</taxon>
        <taxon>Agaricomycetes</taxon>
        <taxon>Agaricomycetidae</taxon>
        <taxon>Agaricales</taxon>
        <taxon>Marasmiineae</taxon>
        <taxon>Physalacriaceae</taxon>
        <taxon>Armillaria</taxon>
    </lineage>
</organism>
<accession>A0A284QNU7</accession>
<keyword evidence="1" id="KW-0472">Membrane</keyword>
<name>A0A284QNU7_ARMOS</name>
<dbReference type="OrthoDB" id="2384193at2759"/>
<sequence>MSSGSPPAYLLWAVLACTFQAFMTLHLWSYDRFQCLKWSSGRQPGAFKRVMTYSYVATVPLLVVFSVAVTILKYREGYVTLLDTVLPTPLALWHHTHLQWVLPLYFVLSFAWAFELSVPLLSYLRRHD</sequence>
<dbReference type="STRING" id="47428.A0A284QNU7"/>
<feature type="transmembrane region" description="Helical" evidence="1">
    <location>
        <begin position="50"/>
        <end position="72"/>
    </location>
</feature>